<dbReference type="OrthoDB" id="7688673at2"/>
<proteinExistence type="predicted"/>
<comment type="function">
    <text evidence="6">Repressor of the lactose catabolism operon. Galactose-6-phosphate is the inducer.</text>
</comment>
<dbReference type="Pfam" id="PF08220">
    <property type="entry name" value="HTH_DeoR"/>
    <property type="match status" value="1"/>
</dbReference>
<evidence type="ECO:0000259" key="7">
    <source>
        <dbReference type="PROSITE" id="PS51000"/>
    </source>
</evidence>
<evidence type="ECO:0000256" key="4">
    <source>
        <dbReference type="ARBA" id="ARBA00023125"/>
    </source>
</evidence>
<dbReference type="AlphaFoldDB" id="A0A1H0M3I4"/>
<evidence type="ECO:0000313" key="8">
    <source>
        <dbReference type="EMBL" id="SDO74841.1"/>
    </source>
</evidence>
<dbReference type="GO" id="GO:0003700">
    <property type="term" value="F:DNA-binding transcription factor activity"/>
    <property type="evidence" value="ECO:0007669"/>
    <property type="project" value="InterPro"/>
</dbReference>
<protein>
    <recommendedName>
        <fullName evidence="1">Lactose phosphotransferase system repressor</fullName>
    </recommendedName>
</protein>
<dbReference type="Pfam" id="PF00455">
    <property type="entry name" value="DeoRC"/>
    <property type="match status" value="1"/>
</dbReference>
<evidence type="ECO:0000256" key="1">
    <source>
        <dbReference type="ARBA" id="ARBA00021390"/>
    </source>
</evidence>
<dbReference type="InterPro" id="IPR014036">
    <property type="entry name" value="DeoR-like_C"/>
</dbReference>
<evidence type="ECO:0000256" key="6">
    <source>
        <dbReference type="ARBA" id="ARBA00024937"/>
    </source>
</evidence>
<sequence>MLVAERHTRIVSSLRAATVASTEELAHQLEVSAETIRRDLVTLEQQGALTRIRGGAAIGLPSLTGQEPAFVDRTGLAAVAKERIGRAAAALAPPGGTLVVDVGTTALAVARSLPAAFNGTVATCSLLAAVELSHRPDAEVLVSGGRLRPGDLALSNGSTAEFFADFYSDVAFLGSGGVHADAGLTDYHLDEAAVRRTIIRNAAAAFVLADATKLGRIARHRVVALRGLAGLITDEEPPGDIRAAIEDGGGRVIVAEGATR</sequence>
<gene>
    <name evidence="8" type="ORF">SAMN04515671_1910</name>
</gene>
<reference evidence="8 9" key="1">
    <citation type="submission" date="2016-10" db="EMBL/GenBank/DDBJ databases">
        <authorList>
            <person name="de Groot N.N."/>
        </authorList>
    </citation>
    <scope>NUCLEOTIDE SEQUENCE [LARGE SCALE GENOMIC DNA]</scope>
    <source>
        <strain evidence="9">P4-7,KCTC 19426,CECT 7604</strain>
    </source>
</reference>
<keyword evidence="9" id="KW-1185">Reference proteome</keyword>
<evidence type="ECO:0000313" key="9">
    <source>
        <dbReference type="Proteomes" id="UP000198741"/>
    </source>
</evidence>
<feature type="domain" description="HTH deoR-type" evidence="7">
    <location>
        <begin position="3"/>
        <end position="58"/>
    </location>
</feature>
<evidence type="ECO:0000256" key="2">
    <source>
        <dbReference type="ARBA" id="ARBA00022491"/>
    </source>
</evidence>
<dbReference type="RefSeq" id="WP_090475753.1">
    <property type="nucleotide sequence ID" value="NZ_LT629710.1"/>
</dbReference>
<name>A0A1H0M3I4_9ACTN</name>
<dbReference type="InterPro" id="IPR037171">
    <property type="entry name" value="NagB/RpiA_transferase-like"/>
</dbReference>
<accession>A0A1H0M3I4</accession>
<dbReference type="SMART" id="SM01134">
    <property type="entry name" value="DeoRC"/>
    <property type="match status" value="1"/>
</dbReference>
<dbReference type="InterPro" id="IPR018356">
    <property type="entry name" value="Tscrpt_reg_HTH_DeoR_CS"/>
</dbReference>
<dbReference type="GO" id="GO:0003677">
    <property type="term" value="F:DNA binding"/>
    <property type="evidence" value="ECO:0007669"/>
    <property type="project" value="UniProtKB-KW"/>
</dbReference>
<dbReference type="PANTHER" id="PTHR30363">
    <property type="entry name" value="HTH-TYPE TRANSCRIPTIONAL REGULATOR SRLR-RELATED"/>
    <property type="match status" value="1"/>
</dbReference>
<dbReference type="PRINTS" id="PR00037">
    <property type="entry name" value="HTHLACR"/>
</dbReference>
<dbReference type="SUPFAM" id="SSF100950">
    <property type="entry name" value="NagB/RpiA/CoA transferase-like"/>
    <property type="match status" value="1"/>
</dbReference>
<dbReference type="InterPro" id="IPR001034">
    <property type="entry name" value="DeoR_HTH"/>
</dbReference>
<dbReference type="SMART" id="SM00420">
    <property type="entry name" value="HTH_DEOR"/>
    <property type="match status" value="1"/>
</dbReference>
<evidence type="ECO:0000256" key="3">
    <source>
        <dbReference type="ARBA" id="ARBA00023015"/>
    </source>
</evidence>
<dbReference type="Gene3D" id="1.10.10.10">
    <property type="entry name" value="Winged helix-like DNA-binding domain superfamily/Winged helix DNA-binding domain"/>
    <property type="match status" value="1"/>
</dbReference>
<dbReference type="STRING" id="1090615.SAMN04515671_1910"/>
<dbReference type="Proteomes" id="UP000198741">
    <property type="component" value="Chromosome I"/>
</dbReference>
<dbReference type="InterPro" id="IPR050313">
    <property type="entry name" value="Carb_Metab_HTH_regulators"/>
</dbReference>
<dbReference type="InterPro" id="IPR036390">
    <property type="entry name" value="WH_DNA-bd_sf"/>
</dbReference>
<dbReference type="PANTHER" id="PTHR30363:SF4">
    <property type="entry name" value="GLYCEROL-3-PHOSPHATE REGULON REPRESSOR"/>
    <property type="match status" value="1"/>
</dbReference>
<keyword evidence="3" id="KW-0805">Transcription regulation</keyword>
<keyword evidence="4" id="KW-0238">DNA-binding</keyword>
<dbReference type="SUPFAM" id="SSF46785">
    <property type="entry name" value="Winged helix' DNA-binding domain"/>
    <property type="match status" value="1"/>
</dbReference>
<organism evidence="8 9">
    <name type="scientific">Nakamurella panacisegetis</name>
    <dbReference type="NCBI Taxonomy" id="1090615"/>
    <lineage>
        <taxon>Bacteria</taxon>
        <taxon>Bacillati</taxon>
        <taxon>Actinomycetota</taxon>
        <taxon>Actinomycetes</taxon>
        <taxon>Nakamurellales</taxon>
        <taxon>Nakamurellaceae</taxon>
        <taxon>Nakamurella</taxon>
    </lineage>
</organism>
<dbReference type="PROSITE" id="PS00894">
    <property type="entry name" value="HTH_DEOR_1"/>
    <property type="match status" value="1"/>
</dbReference>
<dbReference type="InterPro" id="IPR036388">
    <property type="entry name" value="WH-like_DNA-bd_sf"/>
</dbReference>
<keyword evidence="2" id="KW-0678">Repressor</keyword>
<dbReference type="EMBL" id="LT629710">
    <property type="protein sequence ID" value="SDO74841.1"/>
    <property type="molecule type" value="Genomic_DNA"/>
</dbReference>
<keyword evidence="5" id="KW-0804">Transcription</keyword>
<evidence type="ECO:0000256" key="5">
    <source>
        <dbReference type="ARBA" id="ARBA00023163"/>
    </source>
</evidence>
<dbReference type="PROSITE" id="PS51000">
    <property type="entry name" value="HTH_DEOR_2"/>
    <property type="match status" value="1"/>
</dbReference>